<dbReference type="PANTHER" id="PTHR24291:SF50">
    <property type="entry name" value="BIFUNCTIONAL ALBAFLAVENONE MONOOXYGENASE_TERPENE SYNTHASE"/>
    <property type="match status" value="1"/>
</dbReference>
<evidence type="ECO:0000256" key="1">
    <source>
        <dbReference type="ARBA" id="ARBA00010617"/>
    </source>
</evidence>
<evidence type="ECO:0000256" key="4">
    <source>
        <dbReference type="ARBA" id="ARBA00023002"/>
    </source>
</evidence>
<protein>
    <submittedName>
        <fullName evidence="9">Cytochrome P450</fullName>
    </submittedName>
</protein>
<accession>A0A967EZ58</accession>
<proteinExistence type="inferred from homology"/>
<evidence type="ECO:0000256" key="2">
    <source>
        <dbReference type="ARBA" id="ARBA00022617"/>
    </source>
</evidence>
<keyword evidence="4 8" id="KW-0560">Oxidoreductase</keyword>
<reference evidence="9" key="1">
    <citation type="submission" date="2020-03" db="EMBL/GenBank/DDBJ databases">
        <title>Genome of Pelagibius litoralis DSM 21314T.</title>
        <authorList>
            <person name="Wang G."/>
        </authorList>
    </citation>
    <scope>NUCLEOTIDE SEQUENCE</scope>
    <source>
        <strain evidence="9">DSM 21314</strain>
    </source>
</reference>
<evidence type="ECO:0000256" key="5">
    <source>
        <dbReference type="ARBA" id="ARBA00023004"/>
    </source>
</evidence>
<dbReference type="InterPro" id="IPR001128">
    <property type="entry name" value="Cyt_P450"/>
</dbReference>
<dbReference type="InterPro" id="IPR050196">
    <property type="entry name" value="Cytochrome_P450_Monoox"/>
</dbReference>
<dbReference type="PANTHER" id="PTHR24291">
    <property type="entry name" value="CYTOCHROME P450 FAMILY 4"/>
    <property type="match status" value="1"/>
</dbReference>
<evidence type="ECO:0000256" key="3">
    <source>
        <dbReference type="ARBA" id="ARBA00022723"/>
    </source>
</evidence>
<comment type="caution">
    <text evidence="9">The sequence shown here is derived from an EMBL/GenBank/DDBJ whole genome shotgun (WGS) entry which is preliminary data.</text>
</comment>
<dbReference type="InterPro" id="IPR036396">
    <property type="entry name" value="Cyt_P450_sf"/>
</dbReference>
<evidence type="ECO:0000256" key="7">
    <source>
        <dbReference type="PIRSR" id="PIRSR602401-1"/>
    </source>
</evidence>
<dbReference type="CDD" id="cd20620">
    <property type="entry name" value="CYP132-like"/>
    <property type="match status" value="1"/>
</dbReference>
<comment type="similarity">
    <text evidence="1 8">Belongs to the cytochrome P450 family.</text>
</comment>
<dbReference type="Gene3D" id="1.10.630.10">
    <property type="entry name" value="Cytochrome P450"/>
    <property type="match status" value="1"/>
</dbReference>
<sequence>MTLVVDQVSVAAGHRSNHRPPQLKGLPVVGLLPELRRDPLRFFTRVARDHGGAVELHFGLDRVTMLNDPVMIRHVLQDNRLNYEKSKFYDMMRSVLGEGIFLAEGEDWLGQRKTASRSFQGCQLRRMTDAMQDAVDDMLQRWQAPAAQQGTLDMVPEMMRVTLDILMRTLFSVRLEGEHEAVFPAMTRVLRDAERRIWSPFATPRWLPTANNRGVKEALATLDSFVYGLIDQRRAEGSRHSGEAGEGAGGDLLDLLMANQDGRSDKRLRDQILSMILAGHETTANALAWCWYMLSLHPESLRRVRTECRSVLGGRRPDFADLAKLTYTRSVFDEVLRLYPPLWTFSRTAVAKDRIGDLEIAAGTNVMLNMFAVHRRPELWDNPEGFDPGRFDPETGDPRRRFAYFPFSDGPRTCLGERFAVLESLIAISAVVQRFDLQLVPGQEVKPEPMITLRPSGLLMRPVPVTEG</sequence>
<gene>
    <name evidence="9" type="ORF">HBA54_15980</name>
</gene>
<dbReference type="InterPro" id="IPR002401">
    <property type="entry name" value="Cyt_P450_E_grp-I"/>
</dbReference>
<dbReference type="EMBL" id="JAAQPH010000012">
    <property type="protein sequence ID" value="NIA70105.1"/>
    <property type="molecule type" value="Genomic_DNA"/>
</dbReference>
<organism evidence="9 10">
    <name type="scientific">Pelagibius litoralis</name>
    <dbReference type="NCBI Taxonomy" id="374515"/>
    <lineage>
        <taxon>Bacteria</taxon>
        <taxon>Pseudomonadati</taxon>
        <taxon>Pseudomonadota</taxon>
        <taxon>Alphaproteobacteria</taxon>
        <taxon>Rhodospirillales</taxon>
        <taxon>Rhodovibrionaceae</taxon>
        <taxon>Pelagibius</taxon>
    </lineage>
</organism>
<keyword evidence="6 8" id="KW-0503">Monooxygenase</keyword>
<keyword evidence="10" id="KW-1185">Reference proteome</keyword>
<evidence type="ECO:0000313" key="10">
    <source>
        <dbReference type="Proteomes" id="UP000761264"/>
    </source>
</evidence>
<evidence type="ECO:0000256" key="6">
    <source>
        <dbReference type="ARBA" id="ARBA00023033"/>
    </source>
</evidence>
<dbReference type="PRINTS" id="PR00463">
    <property type="entry name" value="EP450I"/>
</dbReference>
<dbReference type="GO" id="GO:0016705">
    <property type="term" value="F:oxidoreductase activity, acting on paired donors, with incorporation or reduction of molecular oxygen"/>
    <property type="evidence" value="ECO:0007669"/>
    <property type="project" value="InterPro"/>
</dbReference>
<dbReference type="AlphaFoldDB" id="A0A967EZ58"/>
<dbReference type="PROSITE" id="PS00086">
    <property type="entry name" value="CYTOCHROME_P450"/>
    <property type="match status" value="1"/>
</dbReference>
<dbReference type="InterPro" id="IPR017972">
    <property type="entry name" value="Cyt_P450_CS"/>
</dbReference>
<evidence type="ECO:0000313" key="9">
    <source>
        <dbReference type="EMBL" id="NIA70105.1"/>
    </source>
</evidence>
<dbReference type="GO" id="GO:0020037">
    <property type="term" value="F:heme binding"/>
    <property type="evidence" value="ECO:0007669"/>
    <property type="project" value="InterPro"/>
</dbReference>
<evidence type="ECO:0000256" key="8">
    <source>
        <dbReference type="RuleBase" id="RU000461"/>
    </source>
</evidence>
<dbReference type="SUPFAM" id="SSF48264">
    <property type="entry name" value="Cytochrome P450"/>
    <property type="match status" value="1"/>
</dbReference>
<dbReference type="Pfam" id="PF00067">
    <property type="entry name" value="p450"/>
    <property type="match status" value="1"/>
</dbReference>
<dbReference type="GO" id="GO:0004497">
    <property type="term" value="F:monooxygenase activity"/>
    <property type="evidence" value="ECO:0007669"/>
    <property type="project" value="UniProtKB-KW"/>
</dbReference>
<feature type="binding site" description="axial binding residue" evidence="7">
    <location>
        <position position="414"/>
    </location>
    <ligand>
        <name>heme</name>
        <dbReference type="ChEBI" id="CHEBI:30413"/>
    </ligand>
    <ligandPart>
        <name>Fe</name>
        <dbReference type="ChEBI" id="CHEBI:18248"/>
    </ligandPart>
</feature>
<comment type="cofactor">
    <cofactor evidence="7">
        <name>heme</name>
        <dbReference type="ChEBI" id="CHEBI:30413"/>
    </cofactor>
</comment>
<keyword evidence="3 7" id="KW-0479">Metal-binding</keyword>
<dbReference type="RefSeq" id="WP_167226384.1">
    <property type="nucleotide sequence ID" value="NZ_JAAQPH010000012.1"/>
</dbReference>
<dbReference type="Proteomes" id="UP000761264">
    <property type="component" value="Unassembled WGS sequence"/>
</dbReference>
<dbReference type="GO" id="GO:0005506">
    <property type="term" value="F:iron ion binding"/>
    <property type="evidence" value="ECO:0007669"/>
    <property type="project" value="InterPro"/>
</dbReference>
<keyword evidence="2 7" id="KW-0349">Heme</keyword>
<keyword evidence="5 7" id="KW-0408">Iron</keyword>
<dbReference type="PRINTS" id="PR00385">
    <property type="entry name" value="P450"/>
</dbReference>
<name>A0A967EZ58_9PROT</name>